<dbReference type="EMBL" id="JAJEQM010000017">
    <property type="protein sequence ID" value="MCC2211389.1"/>
    <property type="molecule type" value="Genomic_DNA"/>
</dbReference>
<gene>
    <name evidence="2" type="primary">thiW</name>
    <name evidence="2" type="ORF">LKE05_11395</name>
</gene>
<name>A0AAE3JA35_9FIRM</name>
<feature type="transmembrane region" description="Helical" evidence="1">
    <location>
        <begin position="73"/>
        <end position="93"/>
    </location>
</feature>
<evidence type="ECO:0000313" key="2">
    <source>
        <dbReference type="EMBL" id="MCC2211389.1"/>
    </source>
</evidence>
<reference evidence="2 3" key="1">
    <citation type="submission" date="2021-10" db="EMBL/GenBank/DDBJ databases">
        <title>Anaerobic single-cell dispensing facilitates the cultivation of human gut bacteria.</title>
        <authorList>
            <person name="Afrizal A."/>
        </authorList>
    </citation>
    <scope>NUCLEOTIDE SEQUENCE [LARGE SCALE GENOMIC DNA]</scope>
    <source>
        <strain evidence="2 3">CLA-AA-H232</strain>
    </source>
</reference>
<protein>
    <submittedName>
        <fullName evidence="2">Energy coupling factor transporter S component ThiW</fullName>
    </submittedName>
</protein>
<dbReference type="InterPro" id="IPR012652">
    <property type="entry name" value="ThiW"/>
</dbReference>
<keyword evidence="1" id="KW-1133">Transmembrane helix</keyword>
<dbReference type="PIRSF" id="PIRSF024534">
    <property type="entry name" value="ThiW"/>
    <property type="match status" value="1"/>
</dbReference>
<comment type="caution">
    <text evidence="2">The sequence shown here is derived from an EMBL/GenBank/DDBJ whole genome shotgun (WGS) entry which is preliminary data.</text>
</comment>
<keyword evidence="3" id="KW-1185">Reference proteome</keyword>
<evidence type="ECO:0000313" key="3">
    <source>
        <dbReference type="Proteomes" id="UP001198242"/>
    </source>
</evidence>
<dbReference type="NCBIfam" id="TIGR02359">
    <property type="entry name" value="thiW"/>
    <property type="match status" value="1"/>
</dbReference>
<feature type="transmembrane region" description="Helical" evidence="1">
    <location>
        <begin position="129"/>
        <end position="154"/>
    </location>
</feature>
<keyword evidence="1" id="KW-0812">Transmembrane</keyword>
<dbReference type="Proteomes" id="UP001198242">
    <property type="component" value="Unassembled WGS sequence"/>
</dbReference>
<feature type="transmembrane region" description="Helical" evidence="1">
    <location>
        <begin position="99"/>
        <end position="122"/>
    </location>
</feature>
<accession>A0AAE3JA35</accession>
<proteinExistence type="predicted"/>
<dbReference type="Gene3D" id="1.10.1760.20">
    <property type="match status" value="1"/>
</dbReference>
<dbReference type="RefSeq" id="WP_118445665.1">
    <property type="nucleotide sequence ID" value="NZ_JAJEQM010000017.1"/>
</dbReference>
<dbReference type="Pfam" id="PF09512">
    <property type="entry name" value="ThiW"/>
    <property type="match status" value="1"/>
</dbReference>
<feature type="transmembrane region" description="Helical" evidence="1">
    <location>
        <begin position="40"/>
        <end position="61"/>
    </location>
</feature>
<keyword evidence="1" id="KW-0472">Membrane</keyword>
<organism evidence="2 3">
    <name type="scientific">Hominilimicola fabiformis</name>
    <dbReference type="NCBI Taxonomy" id="2885356"/>
    <lineage>
        <taxon>Bacteria</taxon>
        <taxon>Bacillati</taxon>
        <taxon>Bacillota</taxon>
        <taxon>Clostridia</taxon>
        <taxon>Eubacteriales</taxon>
        <taxon>Oscillospiraceae</taxon>
        <taxon>Hominilimicola</taxon>
    </lineage>
</organism>
<dbReference type="AlphaFoldDB" id="A0AAE3JA35"/>
<sequence length="168" mass="17612">MNKITTRKLAIAGVLIAVGVVCSPLNFPVGASKCFPVQHLINIIASVFLGPFYGVIMAFITSLLRLATGMGTLLAFPGSMCGALIGGLCYKFSKKLPLAYIGELFGTGIIGALAAYPIAVYVMGKEAALFAYVLPFIISSAGGTVIAIFLVTALKQTHALDKFFGDEQ</sequence>
<evidence type="ECO:0000256" key="1">
    <source>
        <dbReference type="SAM" id="Phobius"/>
    </source>
</evidence>